<keyword evidence="7 9" id="KW-0269">Exonuclease</keyword>
<keyword evidence="9" id="KW-0698">rRNA processing</keyword>
<comment type="cofactor">
    <cofactor evidence="12">
        <name>Ca(2+)</name>
        <dbReference type="ChEBI" id="CHEBI:29108"/>
    </cofactor>
    <text evidence="12">Binds 1 Ca(2+) cation per subunit. Seen in 1 crystal structure, it is not clear if it is physiologically important.</text>
</comment>
<dbReference type="EMBL" id="ACJN02000002">
    <property type="protein sequence ID" value="EFI34458.1"/>
    <property type="molecule type" value="Genomic_DNA"/>
</dbReference>
<dbReference type="InterPro" id="IPR042173">
    <property type="entry name" value="RNase_J_2"/>
</dbReference>
<evidence type="ECO:0000259" key="13">
    <source>
        <dbReference type="SMART" id="SM00849"/>
    </source>
</evidence>
<dbReference type="InterPro" id="IPR011108">
    <property type="entry name" value="RMMBL"/>
</dbReference>
<dbReference type="InterPro" id="IPR001279">
    <property type="entry name" value="Metallo-B-lactamas"/>
</dbReference>
<evidence type="ECO:0000256" key="5">
    <source>
        <dbReference type="ARBA" id="ARBA00022801"/>
    </source>
</evidence>
<keyword evidence="8 9" id="KW-0694">RNA-binding</keyword>
<evidence type="ECO:0000256" key="1">
    <source>
        <dbReference type="ARBA" id="ARBA00022490"/>
    </source>
</evidence>
<keyword evidence="3 12" id="KW-0479">Metal-binding</keyword>
<dbReference type="InterPro" id="IPR036866">
    <property type="entry name" value="RibonucZ/Hydroxyglut_hydro"/>
</dbReference>
<dbReference type="SUPFAM" id="SSF56281">
    <property type="entry name" value="Metallo-hydrolase/oxidoreductase"/>
    <property type="match status" value="1"/>
</dbReference>
<keyword evidence="2 9" id="KW-0540">Nuclease</keyword>
<dbReference type="Proteomes" id="UP000005496">
    <property type="component" value="Unassembled WGS sequence"/>
</dbReference>
<dbReference type="EC" id="3.1.-.-" evidence="9"/>
<keyword evidence="4 9" id="KW-0255">Endonuclease</keyword>
<feature type="binding site" evidence="12">
    <location>
        <position position="77"/>
    </location>
    <ligand>
        <name>Zn(2+)</name>
        <dbReference type="ChEBI" id="CHEBI:29105"/>
        <label>1</label>
        <note>catalytic</note>
    </ligand>
</feature>
<protein>
    <recommendedName>
        <fullName evidence="9">Ribonuclease J</fullName>
        <shortName evidence="9">RNase J</shortName>
        <ecNumber evidence="9">3.1.-.-</ecNumber>
    </recommendedName>
</protein>
<comment type="similarity">
    <text evidence="9">Belongs to the metallo-beta-lactamase superfamily. RNA-metabolizing metallo-beta-lactamase-like family. Bacterial RNase J subfamily.</text>
</comment>
<dbReference type="Pfam" id="PF07521">
    <property type="entry name" value="RMMBL"/>
    <property type="match status" value="1"/>
</dbReference>
<evidence type="ECO:0000256" key="2">
    <source>
        <dbReference type="ARBA" id="ARBA00022722"/>
    </source>
</evidence>
<evidence type="ECO:0000256" key="12">
    <source>
        <dbReference type="PIRSR" id="PIRSR004803-3"/>
    </source>
</evidence>
<comment type="subunit">
    <text evidence="9">Homodimer, may be a subunit of the RNA degradosome.</text>
</comment>
<feature type="binding site" evidence="9 11">
    <location>
        <begin position="364"/>
        <end position="368"/>
    </location>
    <ligand>
        <name>substrate</name>
    </ligand>
</feature>
<dbReference type="InterPro" id="IPR004613">
    <property type="entry name" value="RNase_J"/>
</dbReference>
<feature type="binding site" evidence="12">
    <location>
        <position position="141"/>
    </location>
    <ligand>
        <name>Zn(2+)</name>
        <dbReference type="ChEBI" id="CHEBI:29105"/>
        <label>1</label>
        <note>catalytic</note>
    </ligand>
</feature>
<keyword evidence="5 9" id="KW-0378">Hydrolase</keyword>
<feature type="binding site" evidence="12">
    <location>
        <position position="163"/>
    </location>
    <ligand>
        <name>Zn(2+)</name>
        <dbReference type="ChEBI" id="CHEBI:29105"/>
        <label>1</label>
        <note>catalytic</note>
    </ligand>
</feature>
<organism evidence="14 15">
    <name type="scientific">Desulfonatronospira thiodismutans ASO3-1</name>
    <dbReference type="NCBI Taxonomy" id="555779"/>
    <lineage>
        <taxon>Bacteria</taxon>
        <taxon>Pseudomonadati</taxon>
        <taxon>Thermodesulfobacteriota</taxon>
        <taxon>Desulfovibrionia</taxon>
        <taxon>Desulfovibrionales</taxon>
        <taxon>Desulfonatronovibrionaceae</taxon>
        <taxon>Desulfonatronospira</taxon>
    </lineage>
</organism>
<dbReference type="HAMAP" id="MF_01491">
    <property type="entry name" value="RNase_J_bact"/>
    <property type="match status" value="1"/>
</dbReference>
<evidence type="ECO:0000256" key="6">
    <source>
        <dbReference type="ARBA" id="ARBA00022833"/>
    </source>
</evidence>
<dbReference type="CDD" id="cd07714">
    <property type="entry name" value="RNaseJ_MBL-fold"/>
    <property type="match status" value="1"/>
</dbReference>
<dbReference type="PIRSF" id="PIRSF004803">
    <property type="entry name" value="RnjA"/>
    <property type="match status" value="1"/>
</dbReference>
<comment type="cofactor">
    <cofactor evidence="12">
        <name>Zn(2+)</name>
        <dbReference type="ChEBI" id="CHEBI:29105"/>
    </cofactor>
    <text evidence="12">Binds 2 Zn(2+) ions per subunit. It is not clear if Zn(2+) or Mg(2+) is physiologically important.</text>
</comment>
<feature type="active site" description="Proton donor" evidence="10">
    <location>
        <position position="195"/>
    </location>
</feature>
<evidence type="ECO:0000256" key="3">
    <source>
        <dbReference type="ARBA" id="ARBA00022723"/>
    </source>
</evidence>
<evidence type="ECO:0000256" key="10">
    <source>
        <dbReference type="PIRSR" id="PIRSR004803-1"/>
    </source>
</evidence>
<dbReference type="eggNOG" id="COG0595">
    <property type="taxonomic scope" value="Bacteria"/>
</dbReference>
<feature type="binding site" evidence="12">
    <location>
        <position position="50"/>
    </location>
    <ligand>
        <name>Ca(2+)</name>
        <dbReference type="ChEBI" id="CHEBI:29108"/>
    </ligand>
</feature>
<dbReference type="PROSITE" id="PS01292">
    <property type="entry name" value="UPF0036"/>
    <property type="match status" value="1"/>
</dbReference>
<feature type="binding site" evidence="12">
    <location>
        <position position="443"/>
    </location>
    <ligand>
        <name>Ca(2+)</name>
        <dbReference type="ChEBI" id="CHEBI:29108"/>
    </ligand>
</feature>
<evidence type="ECO:0000313" key="14">
    <source>
        <dbReference type="EMBL" id="EFI34458.1"/>
    </source>
</evidence>
<dbReference type="SMART" id="SM00849">
    <property type="entry name" value="Lactamase_B"/>
    <property type="match status" value="1"/>
</dbReference>
<dbReference type="Pfam" id="PF00753">
    <property type="entry name" value="Lactamase_B"/>
    <property type="match status" value="1"/>
</dbReference>
<dbReference type="GO" id="GO:0004534">
    <property type="term" value="F:5'-3' RNA exonuclease activity"/>
    <property type="evidence" value="ECO:0007669"/>
    <property type="project" value="UniProtKB-UniRule"/>
</dbReference>
<dbReference type="Gene3D" id="3.10.20.580">
    <property type="match status" value="1"/>
</dbReference>
<evidence type="ECO:0000256" key="4">
    <source>
        <dbReference type="ARBA" id="ARBA00022759"/>
    </source>
</evidence>
<evidence type="ECO:0000256" key="9">
    <source>
        <dbReference type="HAMAP-Rule" id="MF_01491"/>
    </source>
</evidence>
<comment type="subcellular location">
    <subcellularLocation>
        <location evidence="9">Cytoplasm</location>
    </subcellularLocation>
</comment>
<reference evidence="14" key="1">
    <citation type="submission" date="2010-05" db="EMBL/GenBank/DDBJ databases">
        <title>The draft genome of Desulfonatronospira thiodismutans ASO3-1.</title>
        <authorList>
            <consortium name="US DOE Joint Genome Institute (JGI-PGF)"/>
            <person name="Lucas S."/>
            <person name="Copeland A."/>
            <person name="Lapidus A."/>
            <person name="Cheng J.-F."/>
            <person name="Bruce D."/>
            <person name="Goodwin L."/>
            <person name="Pitluck S."/>
            <person name="Chertkov O."/>
            <person name="Brettin T."/>
            <person name="Detter J.C."/>
            <person name="Han C."/>
            <person name="Land M.L."/>
            <person name="Hauser L."/>
            <person name="Kyrpides N."/>
            <person name="Mikhailova N."/>
            <person name="Muyzer G."/>
            <person name="Woyke T."/>
        </authorList>
    </citation>
    <scope>NUCLEOTIDE SEQUENCE [LARGE SCALE GENOMIC DNA]</scope>
    <source>
        <strain evidence="14">ASO3-1</strain>
    </source>
</reference>
<dbReference type="GO" id="GO:0005737">
    <property type="term" value="C:cytoplasm"/>
    <property type="evidence" value="ECO:0007669"/>
    <property type="project" value="UniProtKB-SubCell"/>
</dbReference>
<feature type="binding site" evidence="11">
    <location>
        <begin position="232"/>
        <end position="234"/>
    </location>
    <ligand>
        <name>substrate</name>
    </ligand>
</feature>
<dbReference type="GO" id="GO:0008270">
    <property type="term" value="F:zinc ion binding"/>
    <property type="evidence" value="ECO:0007669"/>
    <property type="project" value="InterPro"/>
</dbReference>
<dbReference type="PANTHER" id="PTHR43694:SF1">
    <property type="entry name" value="RIBONUCLEASE J"/>
    <property type="match status" value="1"/>
</dbReference>
<accession>D6SNY2</accession>
<evidence type="ECO:0000256" key="8">
    <source>
        <dbReference type="ARBA" id="ARBA00022884"/>
    </source>
</evidence>
<comment type="caution">
    <text evidence="14">The sequence shown here is derived from an EMBL/GenBank/DDBJ whole genome shotgun (WGS) entry which is preliminary data.</text>
</comment>
<feature type="active site" description="Proton acceptor" evidence="10">
    <location>
        <position position="368"/>
    </location>
</feature>
<feature type="binding site" evidence="12">
    <location>
        <position position="75"/>
    </location>
    <ligand>
        <name>Zn(2+)</name>
        <dbReference type="ChEBI" id="CHEBI:29105"/>
        <label>1</label>
        <note>catalytic</note>
    </ligand>
</feature>
<feature type="binding site" evidence="12">
    <location>
        <position position="73"/>
    </location>
    <ligand>
        <name>Zn(2+)</name>
        <dbReference type="ChEBI" id="CHEBI:29105"/>
        <label>1</label>
        <note>catalytic</note>
    </ligand>
</feature>
<feature type="binding site" evidence="12">
    <location>
        <position position="390"/>
    </location>
    <ligand>
        <name>Zn(2+)</name>
        <dbReference type="ChEBI" id="CHEBI:29105"/>
        <label>2</label>
        <note>catalytic</note>
    </ligand>
</feature>
<gene>
    <name evidence="9" type="primary">rnj</name>
    <name evidence="14" type="ORF">Dthio_PD1817</name>
</gene>
<dbReference type="InterPro" id="IPR055132">
    <property type="entry name" value="RNase_J_b_CASP"/>
</dbReference>
<keyword evidence="1 9" id="KW-0963">Cytoplasm</keyword>
<feature type="binding site" evidence="12">
    <location>
        <position position="48"/>
    </location>
    <ligand>
        <name>Ca(2+)</name>
        <dbReference type="ChEBI" id="CHEBI:29108"/>
    </ligand>
</feature>
<dbReference type="GO" id="GO:0003723">
    <property type="term" value="F:RNA binding"/>
    <property type="evidence" value="ECO:0007669"/>
    <property type="project" value="UniProtKB-UniRule"/>
</dbReference>
<keyword evidence="15" id="KW-1185">Reference proteome</keyword>
<dbReference type="PANTHER" id="PTHR43694">
    <property type="entry name" value="RIBONUCLEASE J"/>
    <property type="match status" value="1"/>
</dbReference>
<name>D6SNY2_9BACT</name>
<dbReference type="Gene3D" id="3.40.50.10710">
    <property type="entry name" value="Metallo-hydrolase/oxidoreductase"/>
    <property type="match status" value="1"/>
</dbReference>
<keyword evidence="12" id="KW-0106">Calcium</keyword>
<dbReference type="Gene3D" id="3.60.15.10">
    <property type="entry name" value="Ribonuclease Z/Hydroxyacylglutathione hydrolase-like"/>
    <property type="match status" value="1"/>
</dbReference>
<dbReference type="InterPro" id="IPR001587">
    <property type="entry name" value="RNase_J_CS"/>
</dbReference>
<proteinExistence type="inferred from homology"/>
<dbReference type="GO" id="GO:0004521">
    <property type="term" value="F:RNA endonuclease activity"/>
    <property type="evidence" value="ECO:0007669"/>
    <property type="project" value="UniProtKB-UniRule"/>
</dbReference>
<dbReference type="RefSeq" id="WP_008869780.1">
    <property type="nucleotide sequence ID" value="NZ_ACJN02000002.1"/>
</dbReference>
<feature type="binding site" evidence="12">
    <location>
        <position position="78"/>
    </location>
    <ligand>
        <name>Zn(2+)</name>
        <dbReference type="ChEBI" id="CHEBI:29105"/>
        <label>2</label>
        <note>catalytic</note>
    </ligand>
</feature>
<evidence type="ECO:0000256" key="11">
    <source>
        <dbReference type="PIRSR" id="PIRSR004803-2"/>
    </source>
</evidence>
<sequence>MSEKDDYVTLTPLGGLGEIGQNCMVLETPGTMVLIDCGLMFPDDFLLGVDVVIPRFDYVLKNREKLKAIILTHGHEDHIGALPWLLPYVDAPVYGSRFTLKLVENKLREFNLLEYTRLEVMDHKTPLQVDDLTFNFFQVCHSIIEGFGIGIETPVGRIVHTGDFKLDPEPLDGHFTDLEAFAGFSREGVLLMLSDSTNVEREGYALTEREIKDSLGKVFAEARGRILVTLFSSHIQRMQEIFDLAMEHGRKVAVSGKSLASNIEMAMEEGFMRVGSGTYCTLDEISGVEDSRTVLLLTGSQGEPLSALTRLALGEHRQLKVKPGDTVLMSSRIIPGNTKAIARVINNLYRLGAEVFYEKVRAIHASGHAHKEELKTMLKTVNPRFFIPVHGEYRHLFKHAALARECGVAPERSLIVENGQPVTFFQDSIRLEDRIPSDSTLVDGKGVGDVGHTVLKERHILGGEGLVIVVMVISESTGELVMGPRILSRGFIFEQQYDHILEDAKCLLLDVFENVPPGESRKLEEKIRSTLRKFFRKILGRDPIVVPLAIKV</sequence>
<comment type="function">
    <text evidence="9">An RNase that has 5'-3' exonuclease and possibly endonuclease activity. Involved in maturation of rRNA and in some organisms also mRNA maturation and/or decay.</text>
</comment>
<feature type="domain" description="Metallo-beta-lactamase" evidence="13">
    <location>
        <begin position="20"/>
        <end position="215"/>
    </location>
</feature>
<dbReference type="InterPro" id="IPR041636">
    <property type="entry name" value="RNase_J_C"/>
</dbReference>
<dbReference type="Pfam" id="PF22505">
    <property type="entry name" value="RNase_J_b_CASP"/>
    <property type="match status" value="1"/>
</dbReference>
<dbReference type="AlphaFoldDB" id="D6SNY2"/>
<dbReference type="NCBIfam" id="TIGR00649">
    <property type="entry name" value="MG423"/>
    <property type="match status" value="1"/>
</dbReference>
<dbReference type="OrthoDB" id="9770211at2"/>
<evidence type="ECO:0000313" key="15">
    <source>
        <dbReference type="Proteomes" id="UP000005496"/>
    </source>
</evidence>
<dbReference type="GO" id="GO:0006364">
    <property type="term" value="P:rRNA processing"/>
    <property type="evidence" value="ECO:0007669"/>
    <property type="project" value="UniProtKB-UniRule"/>
</dbReference>
<dbReference type="InterPro" id="IPR030854">
    <property type="entry name" value="RNase_J_bac"/>
</dbReference>
<keyword evidence="6 12" id="KW-0862">Zinc</keyword>
<evidence type="ECO:0000256" key="7">
    <source>
        <dbReference type="ARBA" id="ARBA00022839"/>
    </source>
</evidence>
<dbReference type="Pfam" id="PF17770">
    <property type="entry name" value="RNase_J_C"/>
    <property type="match status" value="1"/>
</dbReference>